<evidence type="ECO:0008006" key="3">
    <source>
        <dbReference type="Google" id="ProtNLM"/>
    </source>
</evidence>
<dbReference type="RefSeq" id="WP_257511476.1">
    <property type="nucleotide sequence ID" value="NZ_JANKHG010000016.1"/>
</dbReference>
<gene>
    <name evidence="1" type="ORF">NSP04_06205</name>
</gene>
<name>A0ABT1XGG4_9BURK</name>
<proteinExistence type="predicted"/>
<dbReference type="EMBL" id="JANKHG010000016">
    <property type="protein sequence ID" value="MCR2746234.1"/>
    <property type="molecule type" value="Genomic_DNA"/>
</dbReference>
<evidence type="ECO:0000313" key="2">
    <source>
        <dbReference type="Proteomes" id="UP001165267"/>
    </source>
</evidence>
<protein>
    <recommendedName>
        <fullName evidence="3">DNA polymerase III subunit chi</fullName>
    </recommendedName>
</protein>
<keyword evidence="2" id="KW-1185">Reference proteome</keyword>
<sequence>MSEHFDGGPPLLTEVIESGLQEIEKSTGERLSGSLSDPQIEVLRAQLPELFERALLRIKPQLMQEFEKIVLDALKK</sequence>
<evidence type="ECO:0000313" key="1">
    <source>
        <dbReference type="EMBL" id="MCR2746234.1"/>
    </source>
</evidence>
<dbReference type="Proteomes" id="UP001165267">
    <property type="component" value="Unassembled WGS sequence"/>
</dbReference>
<reference evidence="1" key="1">
    <citation type="submission" date="2022-07" db="EMBL/GenBank/DDBJ databases">
        <authorList>
            <person name="Xamxidin M."/>
        </authorList>
    </citation>
    <scope>NUCLEOTIDE SEQUENCE</scope>
    <source>
        <strain evidence="1">YS8-69</strain>
    </source>
</reference>
<accession>A0ABT1XGG4</accession>
<organism evidence="1 2">
    <name type="scientific">Limnobacter parvus</name>
    <dbReference type="NCBI Taxonomy" id="2939690"/>
    <lineage>
        <taxon>Bacteria</taxon>
        <taxon>Pseudomonadati</taxon>
        <taxon>Pseudomonadota</taxon>
        <taxon>Betaproteobacteria</taxon>
        <taxon>Burkholderiales</taxon>
        <taxon>Burkholderiaceae</taxon>
        <taxon>Limnobacter</taxon>
    </lineage>
</organism>
<comment type="caution">
    <text evidence="1">The sequence shown here is derived from an EMBL/GenBank/DDBJ whole genome shotgun (WGS) entry which is preliminary data.</text>
</comment>